<dbReference type="Proteomes" id="UP000004410">
    <property type="component" value="Unassembled WGS sequence"/>
</dbReference>
<proteinExistence type="predicted"/>
<dbReference type="PaxDb" id="411470-RUMGNA_03091"/>
<comment type="caution">
    <text evidence="2">The sequence shown here is derived from an EMBL/GenBank/DDBJ whole genome shotgun (WGS) entry which is preliminary data.</text>
</comment>
<organism evidence="2 3">
    <name type="scientific">Mediterraneibacter gnavus (strain ATCC 29149 / DSM 114966 / JCM 6515 / VPI C7-9)</name>
    <name type="common">Ruminococcus gnavus</name>
    <dbReference type="NCBI Taxonomy" id="411470"/>
    <lineage>
        <taxon>Bacteria</taxon>
        <taxon>Bacillati</taxon>
        <taxon>Bacillota</taxon>
        <taxon>Clostridia</taxon>
        <taxon>Lachnospirales</taxon>
        <taxon>Lachnospiraceae</taxon>
        <taxon>Mediterraneibacter</taxon>
    </lineage>
</organism>
<evidence type="ECO:0000313" key="3">
    <source>
        <dbReference type="Proteomes" id="UP000004410"/>
    </source>
</evidence>
<reference evidence="2 3" key="2">
    <citation type="submission" date="2007-06" db="EMBL/GenBank/DDBJ databases">
        <title>Draft genome sequence of Ruminococcus gnavus (ATCC 29149).</title>
        <authorList>
            <person name="Sudarsanam P."/>
            <person name="Ley R."/>
            <person name="Guruge J."/>
            <person name="Turnbaugh P.J."/>
            <person name="Mahowald M."/>
            <person name="Liep D."/>
            <person name="Gordon J."/>
        </authorList>
    </citation>
    <scope>NUCLEOTIDE SEQUENCE [LARGE SCALE GENOMIC DNA]</scope>
    <source>
        <strain evidence="2 3">ATCC 29149</strain>
    </source>
</reference>
<evidence type="ECO:0000256" key="1">
    <source>
        <dbReference type="SAM" id="MobiDB-lite"/>
    </source>
</evidence>
<feature type="region of interest" description="Disordered" evidence="1">
    <location>
        <begin position="1"/>
        <end position="21"/>
    </location>
</feature>
<protein>
    <submittedName>
        <fullName evidence="2">Uncharacterized protein</fullName>
    </submittedName>
</protein>
<dbReference type="AlphaFoldDB" id="A7B680"/>
<dbReference type="EMBL" id="AAYG02000027">
    <property type="protein sequence ID" value="EDN76632.1"/>
    <property type="molecule type" value="Genomic_DNA"/>
</dbReference>
<sequence>MDLCNTDAADDPGWGDSDGHFLRKHKYKKVPYRIPVWICIDETVSCLYDMDIPLWLQSSAKVKIP</sequence>
<gene>
    <name evidence="2" type="ORF">RUMGNA_03091</name>
</gene>
<reference evidence="2 3" key="1">
    <citation type="submission" date="2007-04" db="EMBL/GenBank/DDBJ databases">
        <authorList>
            <person name="Fulton L."/>
            <person name="Clifton S."/>
            <person name="Fulton B."/>
            <person name="Xu J."/>
            <person name="Minx P."/>
            <person name="Pepin K.H."/>
            <person name="Johnson M."/>
            <person name="Thiruvilangam P."/>
            <person name="Bhonagiri V."/>
            <person name="Nash W.E."/>
            <person name="Mardis E.R."/>
            <person name="Wilson R.K."/>
        </authorList>
    </citation>
    <scope>NUCLEOTIDE SEQUENCE [LARGE SCALE GENOMIC DNA]</scope>
    <source>
        <strain evidence="2 3">ATCC 29149</strain>
    </source>
</reference>
<accession>A7B680</accession>
<name>A7B680_MEDG7</name>
<evidence type="ECO:0000313" key="2">
    <source>
        <dbReference type="EMBL" id="EDN76632.1"/>
    </source>
</evidence>